<dbReference type="Gene3D" id="1.10.1040.10">
    <property type="entry name" value="N-(1-d-carboxylethyl)-l-norvaline Dehydrogenase, domain 2"/>
    <property type="match status" value="1"/>
</dbReference>
<evidence type="ECO:0000256" key="2">
    <source>
        <dbReference type="ARBA" id="ARBA00023002"/>
    </source>
</evidence>
<keyword evidence="7" id="KW-1185">Reference proteome</keyword>
<organism evidence="6 7">
    <name type="scientific">Elsinoe ampelina</name>
    <dbReference type="NCBI Taxonomy" id="302913"/>
    <lineage>
        <taxon>Eukaryota</taxon>
        <taxon>Fungi</taxon>
        <taxon>Dikarya</taxon>
        <taxon>Ascomycota</taxon>
        <taxon>Pezizomycotina</taxon>
        <taxon>Dothideomycetes</taxon>
        <taxon>Dothideomycetidae</taxon>
        <taxon>Myriangiales</taxon>
        <taxon>Elsinoaceae</taxon>
        <taxon>Elsinoe</taxon>
    </lineage>
</organism>
<evidence type="ECO:0008006" key="8">
    <source>
        <dbReference type="Google" id="ProtNLM"/>
    </source>
</evidence>
<dbReference type="InterPro" id="IPR013328">
    <property type="entry name" value="6PGD_dom2"/>
</dbReference>
<dbReference type="Proteomes" id="UP000799538">
    <property type="component" value="Unassembled WGS sequence"/>
</dbReference>
<gene>
    <name evidence="6" type="ORF">BDZ85DRAFT_270142</name>
</gene>
<dbReference type="InterPro" id="IPR006180">
    <property type="entry name" value="3-OHacyl-CoA_DH_CS"/>
</dbReference>
<dbReference type="Pfam" id="PF00725">
    <property type="entry name" value="3HCDH"/>
    <property type="match status" value="1"/>
</dbReference>
<dbReference type="GO" id="GO:0006631">
    <property type="term" value="P:fatty acid metabolic process"/>
    <property type="evidence" value="ECO:0007669"/>
    <property type="project" value="InterPro"/>
</dbReference>
<evidence type="ECO:0000259" key="5">
    <source>
        <dbReference type="Pfam" id="PF02737"/>
    </source>
</evidence>
<dbReference type="SUPFAM" id="SSF51735">
    <property type="entry name" value="NAD(P)-binding Rossmann-fold domains"/>
    <property type="match status" value="1"/>
</dbReference>
<dbReference type="PANTHER" id="PTHR48075:SF1">
    <property type="entry name" value="LAMBDA-CRYSTALLIN HOMOLOG"/>
    <property type="match status" value="1"/>
</dbReference>
<dbReference type="InterPro" id="IPR008927">
    <property type="entry name" value="6-PGluconate_DH-like_C_sf"/>
</dbReference>
<accession>A0A6A6FYI4</accession>
<dbReference type="GO" id="GO:0050104">
    <property type="term" value="F:L-gulonate 3-dehydrogenase activity"/>
    <property type="evidence" value="ECO:0007669"/>
    <property type="project" value="TreeGrafter"/>
</dbReference>
<dbReference type="PROSITE" id="PS00067">
    <property type="entry name" value="3HCDH"/>
    <property type="match status" value="1"/>
</dbReference>
<dbReference type="EMBL" id="ML992538">
    <property type="protein sequence ID" value="KAF2218545.1"/>
    <property type="molecule type" value="Genomic_DNA"/>
</dbReference>
<evidence type="ECO:0000313" key="7">
    <source>
        <dbReference type="Proteomes" id="UP000799538"/>
    </source>
</evidence>
<dbReference type="InterPro" id="IPR006108">
    <property type="entry name" value="3HC_DH_C"/>
</dbReference>
<keyword evidence="2" id="KW-0560">Oxidoreductase</keyword>
<dbReference type="SUPFAM" id="SSF48179">
    <property type="entry name" value="6-phosphogluconate dehydrogenase C-terminal domain-like"/>
    <property type="match status" value="1"/>
</dbReference>
<evidence type="ECO:0000259" key="4">
    <source>
        <dbReference type="Pfam" id="PF00725"/>
    </source>
</evidence>
<proteinExistence type="inferred from homology"/>
<reference evidence="7" key="1">
    <citation type="journal article" date="2020" name="Stud. Mycol.">
        <title>101 Dothideomycetes genomes: A test case for predicting lifestyles and emergence of pathogens.</title>
        <authorList>
            <person name="Haridas S."/>
            <person name="Albert R."/>
            <person name="Binder M."/>
            <person name="Bloem J."/>
            <person name="LaButti K."/>
            <person name="Salamov A."/>
            <person name="Andreopoulos B."/>
            <person name="Baker S."/>
            <person name="Barry K."/>
            <person name="Bills G."/>
            <person name="Bluhm B."/>
            <person name="Cannon C."/>
            <person name="Castanera R."/>
            <person name="Culley D."/>
            <person name="Daum C."/>
            <person name="Ezra D."/>
            <person name="Gonzalez J."/>
            <person name="Henrissat B."/>
            <person name="Kuo A."/>
            <person name="Liang C."/>
            <person name="Lipzen A."/>
            <person name="Lutzoni F."/>
            <person name="Magnuson J."/>
            <person name="Mondo S."/>
            <person name="Nolan M."/>
            <person name="Ohm R."/>
            <person name="Pangilinan J."/>
            <person name="Park H.-J."/>
            <person name="Ramirez L."/>
            <person name="Alfaro M."/>
            <person name="Sun H."/>
            <person name="Tritt A."/>
            <person name="Yoshinaga Y."/>
            <person name="Zwiers L.-H."/>
            <person name="Turgeon B."/>
            <person name="Goodwin S."/>
            <person name="Spatafora J."/>
            <person name="Crous P."/>
            <person name="Grigoriev I."/>
        </authorList>
    </citation>
    <scope>NUCLEOTIDE SEQUENCE [LARGE SCALE GENOMIC DNA]</scope>
    <source>
        <strain evidence="7">CECT 20119</strain>
    </source>
</reference>
<evidence type="ECO:0000313" key="6">
    <source>
        <dbReference type="EMBL" id="KAF2218545.1"/>
    </source>
</evidence>
<dbReference type="Pfam" id="PF02737">
    <property type="entry name" value="3HCDH_N"/>
    <property type="match status" value="1"/>
</dbReference>
<feature type="region of interest" description="Disordered" evidence="3">
    <location>
        <begin position="54"/>
        <end position="129"/>
    </location>
</feature>
<dbReference type="Gene3D" id="3.40.50.720">
    <property type="entry name" value="NAD(P)-binding Rossmann-like Domain"/>
    <property type="match status" value="1"/>
</dbReference>
<dbReference type="AlphaFoldDB" id="A0A6A6FYI4"/>
<dbReference type="GO" id="GO:0070403">
    <property type="term" value="F:NAD+ binding"/>
    <property type="evidence" value="ECO:0007669"/>
    <property type="project" value="InterPro"/>
</dbReference>
<dbReference type="PANTHER" id="PTHR48075">
    <property type="entry name" value="3-HYDROXYACYL-COA DEHYDROGENASE FAMILY PROTEIN"/>
    <property type="match status" value="1"/>
</dbReference>
<sequence>MSSSAIPFGFTIAQIERIAAELKRLKAEGRLKPKFVSRKGLTLSGLPNPFFATPKLVAEQEEEDRIRAQSTGTMSKKRKSTETLSEKSKKQKVSSSVDDAADESNPGDKHDTIPTDQPTETRGMKRIPVPDDHRNRIAIIGCGTIGASFVTMHLLRNPDATVIVYDTRPDIKVFLKQHVKDALKLIDPSCSRPNRLSKTLRARLEFADSIKEAVSRVEIVQEQGPEKPEYKIKTWAKIEKYAHPATLLWTSTSGIPASVQAQKMKNPARLIVCHPFNPPLLMPLIEVVPGPGAPKRIIKSTMKYWRNAKKHPILINKEVPGFVANRLAFALLREAVSLVQDGVISVKDLDELVETSMGPRWAVAGPFRSYNAGGGAGGMEAFLKNIGGTIKESWKYGDEKAVKPESDGWEASIAEKCKEAFDGEDYEPRKKRLRRVLDVVGDEGEEREGE</sequence>
<protein>
    <recommendedName>
        <fullName evidence="8">3-hydroxyacyl-CoA dehydrogenase</fullName>
    </recommendedName>
</protein>
<comment type="similarity">
    <text evidence="1">Belongs to the 3-hydroxyacyl-CoA dehydrogenase family.</text>
</comment>
<evidence type="ECO:0000256" key="3">
    <source>
        <dbReference type="SAM" id="MobiDB-lite"/>
    </source>
</evidence>
<name>A0A6A6FYI4_9PEZI</name>
<evidence type="ECO:0000256" key="1">
    <source>
        <dbReference type="ARBA" id="ARBA00009463"/>
    </source>
</evidence>
<dbReference type="InterPro" id="IPR006176">
    <property type="entry name" value="3-OHacyl-CoA_DH_NAD-bd"/>
</dbReference>
<feature type="domain" description="3-hydroxyacyl-CoA dehydrogenase C-terminal" evidence="4">
    <location>
        <begin position="321"/>
        <end position="388"/>
    </location>
</feature>
<feature type="domain" description="3-hydroxyacyl-CoA dehydrogenase NAD binding" evidence="5">
    <location>
        <begin position="137"/>
        <end position="317"/>
    </location>
</feature>
<dbReference type="InterPro" id="IPR036291">
    <property type="entry name" value="NAD(P)-bd_dom_sf"/>
</dbReference>
<dbReference type="OrthoDB" id="2021159at2759"/>